<evidence type="ECO:0000256" key="5">
    <source>
        <dbReference type="ARBA" id="ARBA00022490"/>
    </source>
</evidence>
<comment type="cofactor">
    <cofactor evidence="1">
        <name>FAD</name>
        <dbReference type="ChEBI" id="CHEBI:57692"/>
    </cofactor>
</comment>
<comment type="catalytic activity">
    <reaction evidence="15">
        <text>L-methionyl-[F-actin] + NADPH + O2 + H(+) = L-methionyl-(R)-S-oxide-[F-actin] + NADP(+) + H2O</text>
        <dbReference type="Rhea" id="RHEA:51308"/>
        <dbReference type="Rhea" id="RHEA-COMP:12953"/>
        <dbReference type="Rhea" id="RHEA-COMP:12956"/>
        <dbReference type="ChEBI" id="CHEBI:15377"/>
        <dbReference type="ChEBI" id="CHEBI:15378"/>
        <dbReference type="ChEBI" id="CHEBI:15379"/>
        <dbReference type="ChEBI" id="CHEBI:16044"/>
        <dbReference type="ChEBI" id="CHEBI:45764"/>
        <dbReference type="ChEBI" id="CHEBI:57783"/>
        <dbReference type="ChEBI" id="CHEBI:58349"/>
        <dbReference type="EC" id="1.14.13.225"/>
    </reaction>
</comment>
<dbReference type="PROSITE" id="PS50021">
    <property type="entry name" value="CH"/>
    <property type="match status" value="1"/>
</dbReference>
<accession>A0A182JAS0</accession>
<evidence type="ECO:0000256" key="3">
    <source>
        <dbReference type="ARBA" id="ARBA00008223"/>
    </source>
</evidence>
<evidence type="ECO:0000259" key="17">
    <source>
        <dbReference type="PROSITE" id="PS50021"/>
    </source>
</evidence>
<keyword evidence="9" id="KW-0862">Zinc</keyword>
<sequence>MSKEESATDQHVRAAEVSEMFSLFCGATSQRQILGLYWSMCEKIGIRPGPFTEFYPKLRSMVSCWKAESLWKKLDNRASQRVYNGGKAAIKTRVLIIGAGPCGLRSAIEAQLLGAKVVVLEKRDRISRNNVLHLWPFVIHDLKMLGAKMFYGKFCAGSIDHISIRQLQCILLKVALLLGVEVHEGVSFVKEIEPADGYGWRAAIQPEDHAASHYEFDVLIGANGKRNTIAGFQHQEMRGKLAIAITVNFVNKKTEAEVKAQEISGVSFVFNQAFFKELYERTGVDLENIVYYKDDTHYFVMTAKKHSLLEKEVIKQDFANPAELLAQSNVNKEMLYEYAKAAAFFATKYRIPRLEFAVNHYGQPDVSMFDFTSMYNAQNSCRVVVRKNYRLLTCLVGDSLIEPFWPTGSGCAFGFLSSMDAAYAIKMFANPSNSLLATIALRESVFRLLPQVTPEHMNNRFSSYTIDPSTRYRNLNKLAVSAEQVRHLLDTDDPALLEQTSFDANALVANTTPEVPAKRKRRTIESKSLASTILHWVKAQLKDAPFVHELTEPAHCFTHGKVLCTLIHRYRPDLVNLDMLADFGADVCNEHAFMIFEDHLGIPRTMSGPESVSLSGVEQKVWLGYLEQICDVFRGEIPHVKHLKLDYAEFKKQQQQQQTSDAQSWASLGLMAKKRAAMAATAATAAAATSGEPGDVRASESPLPDATAAAARKPSYYHPNAEEERYKRTRVSVASPQSEQGKRAKKRRSYDKSANIDSQTMLGTQNVPKDSGRMFSQAVPSELCVREHRETCR</sequence>
<dbReference type="PANTHER" id="PTHR23167">
    <property type="entry name" value="CALPONIN HOMOLOGY DOMAIN-CONTAINING PROTEIN DDB_G0272472-RELATED"/>
    <property type="match status" value="1"/>
</dbReference>
<dbReference type="GO" id="GO:0071949">
    <property type="term" value="F:FAD binding"/>
    <property type="evidence" value="ECO:0007669"/>
    <property type="project" value="InterPro"/>
</dbReference>
<dbReference type="InterPro" id="IPR036872">
    <property type="entry name" value="CH_dom_sf"/>
</dbReference>
<proteinExistence type="inferred from homology"/>
<keyword evidence="10" id="KW-0521">NADP</keyword>
<dbReference type="InterPro" id="IPR036188">
    <property type="entry name" value="FAD/NAD-bd_sf"/>
</dbReference>
<dbReference type="GO" id="GO:0046872">
    <property type="term" value="F:metal ion binding"/>
    <property type="evidence" value="ECO:0007669"/>
    <property type="project" value="UniProtKB-KW"/>
</dbReference>
<evidence type="ECO:0000256" key="14">
    <source>
        <dbReference type="ARBA" id="ARBA00023203"/>
    </source>
</evidence>
<dbReference type="GO" id="GO:0003779">
    <property type="term" value="F:actin binding"/>
    <property type="evidence" value="ECO:0007669"/>
    <property type="project" value="UniProtKB-KW"/>
</dbReference>
<evidence type="ECO:0000256" key="9">
    <source>
        <dbReference type="ARBA" id="ARBA00022833"/>
    </source>
</evidence>
<dbReference type="SUPFAM" id="SSF47576">
    <property type="entry name" value="Calponin-homology domain, CH-domain"/>
    <property type="match status" value="1"/>
</dbReference>
<reference evidence="18" key="1">
    <citation type="submission" date="2022-08" db="UniProtKB">
        <authorList>
            <consortium name="EnsemblMetazoa"/>
        </authorList>
    </citation>
    <scope>IDENTIFICATION</scope>
    <source>
        <strain evidence="18">EBRO</strain>
    </source>
</reference>
<protein>
    <recommendedName>
        <fullName evidence="4">F-actin monooxygenase</fullName>
        <ecNumber evidence="4">1.14.13.225</ecNumber>
    </recommendedName>
</protein>
<keyword evidence="5" id="KW-0963">Cytoplasm</keyword>
<dbReference type="GO" id="GO:0005737">
    <property type="term" value="C:cytoplasm"/>
    <property type="evidence" value="ECO:0007669"/>
    <property type="project" value="UniProtKB-SubCell"/>
</dbReference>
<evidence type="ECO:0000256" key="1">
    <source>
        <dbReference type="ARBA" id="ARBA00001974"/>
    </source>
</evidence>
<evidence type="ECO:0000256" key="2">
    <source>
        <dbReference type="ARBA" id="ARBA00004496"/>
    </source>
</evidence>
<keyword evidence="12" id="KW-0503">Monooxygenase</keyword>
<feature type="compositionally biased region" description="Polar residues" evidence="16">
    <location>
        <begin position="755"/>
        <end position="768"/>
    </location>
</feature>
<evidence type="ECO:0000256" key="7">
    <source>
        <dbReference type="ARBA" id="ARBA00022723"/>
    </source>
</evidence>
<name>A0A182JAS0_ANOAO</name>
<evidence type="ECO:0000256" key="6">
    <source>
        <dbReference type="ARBA" id="ARBA00022630"/>
    </source>
</evidence>
<dbReference type="EnsemblMetazoa" id="AATE014583-RA">
    <property type="protein sequence ID" value="AATE014583-PA.1"/>
    <property type="gene ID" value="AATE014583"/>
</dbReference>
<dbReference type="Pfam" id="PF25413">
    <property type="entry name" value="Rossman_Mical"/>
    <property type="match status" value="1"/>
</dbReference>
<keyword evidence="13" id="KW-0440">LIM domain</keyword>
<dbReference type="PANTHER" id="PTHR23167:SF54">
    <property type="entry name" value="[F-ACTIN]-MONOOXYGENASE MICAL"/>
    <property type="match status" value="1"/>
</dbReference>
<dbReference type="GO" id="GO:0120501">
    <property type="term" value="F:F-actin monooxygenase activity"/>
    <property type="evidence" value="ECO:0007669"/>
    <property type="project" value="UniProtKB-EC"/>
</dbReference>
<dbReference type="FunFam" id="3.50.50.60:FF:000004">
    <property type="entry name" value="protein-methionine sulfoxide oxidase MICAL2 isoform X1"/>
    <property type="match status" value="1"/>
</dbReference>
<feature type="domain" description="Calponin-homology (CH)" evidence="17">
    <location>
        <begin position="527"/>
        <end position="634"/>
    </location>
</feature>
<dbReference type="InterPro" id="IPR002938">
    <property type="entry name" value="FAD-bd"/>
</dbReference>
<keyword evidence="11" id="KW-0560">Oxidoreductase</keyword>
<keyword evidence="14" id="KW-0009">Actin-binding</keyword>
<dbReference type="EC" id="1.14.13.225" evidence="4"/>
<dbReference type="Gene3D" id="1.10.418.10">
    <property type="entry name" value="Calponin-like domain"/>
    <property type="match status" value="1"/>
</dbReference>
<evidence type="ECO:0000256" key="12">
    <source>
        <dbReference type="ARBA" id="ARBA00023033"/>
    </source>
</evidence>
<evidence type="ECO:0000256" key="11">
    <source>
        <dbReference type="ARBA" id="ARBA00023002"/>
    </source>
</evidence>
<evidence type="ECO:0000256" key="13">
    <source>
        <dbReference type="ARBA" id="ARBA00023038"/>
    </source>
</evidence>
<comment type="similarity">
    <text evidence="3">Belongs to the Mical family.</text>
</comment>
<dbReference type="Pfam" id="PF01494">
    <property type="entry name" value="FAD_binding_3"/>
    <property type="match status" value="1"/>
</dbReference>
<dbReference type="Pfam" id="PF00307">
    <property type="entry name" value="CH"/>
    <property type="match status" value="1"/>
</dbReference>
<comment type="subcellular location">
    <subcellularLocation>
        <location evidence="2">Cytoplasm</location>
    </subcellularLocation>
</comment>
<evidence type="ECO:0000256" key="16">
    <source>
        <dbReference type="SAM" id="MobiDB-lite"/>
    </source>
</evidence>
<dbReference type="InterPro" id="IPR001715">
    <property type="entry name" value="CH_dom"/>
</dbReference>
<evidence type="ECO:0000256" key="4">
    <source>
        <dbReference type="ARBA" id="ARBA00012709"/>
    </source>
</evidence>
<keyword evidence="7" id="KW-0479">Metal-binding</keyword>
<evidence type="ECO:0000313" key="18">
    <source>
        <dbReference type="EnsemblMetazoa" id="AATE014583-PA.1"/>
    </source>
</evidence>
<evidence type="ECO:0000256" key="8">
    <source>
        <dbReference type="ARBA" id="ARBA00022827"/>
    </source>
</evidence>
<keyword evidence="8" id="KW-0274">FAD</keyword>
<dbReference type="AlphaFoldDB" id="A0A182JAS0"/>
<dbReference type="VEuPathDB" id="VectorBase:AATE014583"/>
<dbReference type="FunFam" id="1.10.418.10:FF:000085">
    <property type="entry name" value="protein-methionine sulfoxide oxidase Mical isoform X3"/>
    <property type="match status" value="1"/>
</dbReference>
<dbReference type="SUPFAM" id="SSF51905">
    <property type="entry name" value="FAD/NAD(P)-binding domain"/>
    <property type="match status" value="1"/>
</dbReference>
<dbReference type="InterPro" id="IPR050540">
    <property type="entry name" value="F-actin_Monoox_Mical"/>
</dbReference>
<organism evidence="18">
    <name type="scientific">Anopheles atroparvus</name>
    <name type="common">European mosquito</name>
    <dbReference type="NCBI Taxonomy" id="41427"/>
    <lineage>
        <taxon>Eukaryota</taxon>
        <taxon>Metazoa</taxon>
        <taxon>Ecdysozoa</taxon>
        <taxon>Arthropoda</taxon>
        <taxon>Hexapoda</taxon>
        <taxon>Insecta</taxon>
        <taxon>Pterygota</taxon>
        <taxon>Neoptera</taxon>
        <taxon>Endopterygota</taxon>
        <taxon>Diptera</taxon>
        <taxon>Nematocera</taxon>
        <taxon>Culicoidea</taxon>
        <taxon>Culicidae</taxon>
        <taxon>Anophelinae</taxon>
        <taxon>Anopheles</taxon>
    </lineage>
</organism>
<evidence type="ECO:0000256" key="10">
    <source>
        <dbReference type="ARBA" id="ARBA00022857"/>
    </source>
</evidence>
<dbReference type="Gene3D" id="3.50.50.60">
    <property type="entry name" value="FAD/NAD(P)-binding domain"/>
    <property type="match status" value="1"/>
</dbReference>
<feature type="region of interest" description="Disordered" evidence="16">
    <location>
        <begin position="686"/>
        <end position="773"/>
    </location>
</feature>
<dbReference type="EMBL" id="AXCP01008317">
    <property type="status" value="NOT_ANNOTATED_CDS"/>
    <property type="molecule type" value="Genomic_DNA"/>
</dbReference>
<keyword evidence="6" id="KW-0285">Flavoprotein</keyword>
<dbReference type="InterPro" id="IPR057494">
    <property type="entry name" value="Rossman_Mical"/>
</dbReference>
<dbReference type="STRING" id="41427.A0A182JAS0"/>
<evidence type="ECO:0000256" key="15">
    <source>
        <dbReference type="ARBA" id="ARBA00049522"/>
    </source>
</evidence>